<name>J9GK75_9ZZZZ</name>
<feature type="transmembrane region" description="Helical" evidence="1">
    <location>
        <begin position="28"/>
        <end position="49"/>
    </location>
</feature>
<protein>
    <submittedName>
        <fullName evidence="2">Uncharacterized protein</fullName>
    </submittedName>
</protein>
<dbReference type="EMBL" id="AMCI01002523">
    <property type="protein sequence ID" value="EJX02493.1"/>
    <property type="molecule type" value="Genomic_DNA"/>
</dbReference>
<proteinExistence type="predicted"/>
<gene>
    <name evidence="2" type="ORF">EVA_09398</name>
</gene>
<organism evidence="2">
    <name type="scientific">gut metagenome</name>
    <dbReference type="NCBI Taxonomy" id="749906"/>
    <lineage>
        <taxon>unclassified sequences</taxon>
        <taxon>metagenomes</taxon>
        <taxon>organismal metagenomes</taxon>
    </lineage>
</organism>
<keyword evidence="1" id="KW-0812">Transmembrane</keyword>
<keyword evidence="1" id="KW-1133">Transmembrane helix</keyword>
<reference evidence="2" key="1">
    <citation type="journal article" date="2012" name="PLoS ONE">
        <title>Gene sets for utilization of primary and secondary nutrition supplies in the distal gut of endangered iberian lynx.</title>
        <authorList>
            <person name="Alcaide M."/>
            <person name="Messina E."/>
            <person name="Richter M."/>
            <person name="Bargiela R."/>
            <person name="Peplies J."/>
            <person name="Huws S.A."/>
            <person name="Newbold C.J."/>
            <person name="Golyshin P.N."/>
            <person name="Simon M.A."/>
            <person name="Lopez G."/>
            <person name="Yakimov M.M."/>
            <person name="Ferrer M."/>
        </authorList>
    </citation>
    <scope>NUCLEOTIDE SEQUENCE</scope>
</reference>
<accession>J9GK75</accession>
<dbReference type="AlphaFoldDB" id="J9GK75"/>
<evidence type="ECO:0000256" key="1">
    <source>
        <dbReference type="SAM" id="Phobius"/>
    </source>
</evidence>
<keyword evidence="1" id="KW-0472">Membrane</keyword>
<sequence length="50" mass="5550">MLTVLSLIMLVVSQKCPSFLLKFVKSLINWTLLVTLPLLSVKALLSALLH</sequence>
<evidence type="ECO:0000313" key="2">
    <source>
        <dbReference type="EMBL" id="EJX02493.1"/>
    </source>
</evidence>
<comment type="caution">
    <text evidence="2">The sequence shown here is derived from an EMBL/GenBank/DDBJ whole genome shotgun (WGS) entry which is preliminary data.</text>
</comment>